<name>A0A8T2N8I7_9TELE</name>
<comment type="caution">
    <text evidence="1">The sequence shown here is derived from an EMBL/GenBank/DDBJ whole genome shotgun (WGS) entry which is preliminary data.</text>
</comment>
<reference evidence="1" key="1">
    <citation type="thesis" date="2021" institute="BYU ScholarsArchive" country="Provo, UT, USA">
        <title>Applications of and Algorithms for Genome Assembly and Genomic Analyses with an Emphasis on Marine Teleosts.</title>
        <authorList>
            <person name="Pickett B.D."/>
        </authorList>
    </citation>
    <scope>NUCLEOTIDE SEQUENCE</scope>
    <source>
        <strain evidence="1">HI-2016</strain>
    </source>
</reference>
<proteinExistence type="predicted"/>
<gene>
    <name evidence="1" type="ORF">JZ751_002593</name>
</gene>
<protein>
    <submittedName>
        <fullName evidence="1">Uncharacterized protein</fullName>
    </submittedName>
</protein>
<dbReference type="Proteomes" id="UP000824540">
    <property type="component" value="Unassembled WGS sequence"/>
</dbReference>
<evidence type="ECO:0000313" key="2">
    <source>
        <dbReference type="Proteomes" id="UP000824540"/>
    </source>
</evidence>
<evidence type="ECO:0000313" key="1">
    <source>
        <dbReference type="EMBL" id="KAG9336246.1"/>
    </source>
</evidence>
<organism evidence="1 2">
    <name type="scientific">Albula glossodonta</name>
    <name type="common">roundjaw bonefish</name>
    <dbReference type="NCBI Taxonomy" id="121402"/>
    <lineage>
        <taxon>Eukaryota</taxon>
        <taxon>Metazoa</taxon>
        <taxon>Chordata</taxon>
        <taxon>Craniata</taxon>
        <taxon>Vertebrata</taxon>
        <taxon>Euteleostomi</taxon>
        <taxon>Actinopterygii</taxon>
        <taxon>Neopterygii</taxon>
        <taxon>Teleostei</taxon>
        <taxon>Albuliformes</taxon>
        <taxon>Albulidae</taxon>
        <taxon>Albula</taxon>
    </lineage>
</organism>
<sequence length="93" mass="9887">MAATLANATLYSSSTVKDCTSKYSSLTQLYSDNTVTLSSGNSASPLFYIHPGVVPIAQTLYHSWVSVLAGERRAEPAVIPRLGYLIAPIPGNN</sequence>
<accession>A0A8T2N8I7</accession>
<dbReference type="AlphaFoldDB" id="A0A8T2N8I7"/>
<dbReference type="EMBL" id="JAFBMS010000102">
    <property type="protein sequence ID" value="KAG9336246.1"/>
    <property type="molecule type" value="Genomic_DNA"/>
</dbReference>
<keyword evidence="2" id="KW-1185">Reference proteome</keyword>